<dbReference type="AlphaFoldDB" id="A0A7K1SNC4"/>
<evidence type="ECO:0000313" key="3">
    <source>
        <dbReference type="Proteomes" id="UP000436006"/>
    </source>
</evidence>
<dbReference type="Proteomes" id="UP000436006">
    <property type="component" value="Unassembled WGS sequence"/>
</dbReference>
<accession>A0A7K1SNC4</accession>
<evidence type="ECO:0000313" key="2">
    <source>
        <dbReference type="EMBL" id="MVM35281.1"/>
    </source>
</evidence>
<keyword evidence="1" id="KW-0472">Membrane</keyword>
<dbReference type="EMBL" id="WPIN01000021">
    <property type="protein sequence ID" value="MVM35281.1"/>
    <property type="molecule type" value="Genomic_DNA"/>
</dbReference>
<proteinExistence type="predicted"/>
<keyword evidence="1" id="KW-0812">Transmembrane</keyword>
<comment type="caution">
    <text evidence="2">The sequence shown here is derived from an EMBL/GenBank/DDBJ whole genome shotgun (WGS) entry which is preliminary data.</text>
</comment>
<evidence type="ECO:0000256" key="1">
    <source>
        <dbReference type="SAM" id="Phobius"/>
    </source>
</evidence>
<gene>
    <name evidence="2" type="ORF">GO755_34990</name>
</gene>
<sequence>MGANLFRSQINKERLELISVLLGILSTISAGVYFLYINLKAEPDLKILSAEVVYVKSYPVVKMIIQNTSSSPQFINNVEYELNNSNYKHYDVEPLGEPVQVKYNWLISKDDLSLKKSRKTLKKIIIKDEICEISFIVGFKELRYKVNMDGYFRINYGEDKYIRTKDRFKLTVDNELFNYPVLDLPRSEDSLMVMLKNTDDEYSRITLINEISERNILQYYNYIDYDLKSKDLSILLAALQYIKNNPRKDYLNKIINLSMSIESAQVKQKAFDIMRIYPSESIQILDKLDQNELTRFYKSSLLQHTK</sequence>
<protein>
    <submittedName>
        <fullName evidence="2">Uncharacterized protein</fullName>
    </submittedName>
</protein>
<name>A0A7K1SNC4_9BACT</name>
<feature type="transmembrane region" description="Helical" evidence="1">
    <location>
        <begin position="15"/>
        <end position="36"/>
    </location>
</feature>
<reference evidence="2 3" key="1">
    <citation type="submission" date="2019-12" db="EMBL/GenBank/DDBJ databases">
        <title>Spirosoma sp. HMF4905 genome sequencing and assembly.</title>
        <authorList>
            <person name="Kang H."/>
            <person name="Cha I."/>
            <person name="Kim H."/>
            <person name="Joh K."/>
        </authorList>
    </citation>
    <scope>NUCLEOTIDE SEQUENCE [LARGE SCALE GENOMIC DNA]</scope>
    <source>
        <strain evidence="2 3">HMF4905</strain>
    </source>
</reference>
<dbReference type="RefSeq" id="WP_157590087.1">
    <property type="nucleotide sequence ID" value="NZ_WPIN01000021.1"/>
</dbReference>
<keyword evidence="1" id="KW-1133">Transmembrane helix</keyword>
<keyword evidence="3" id="KW-1185">Reference proteome</keyword>
<organism evidence="2 3">
    <name type="scientific">Spirosoma arboris</name>
    <dbReference type="NCBI Taxonomy" id="2682092"/>
    <lineage>
        <taxon>Bacteria</taxon>
        <taxon>Pseudomonadati</taxon>
        <taxon>Bacteroidota</taxon>
        <taxon>Cytophagia</taxon>
        <taxon>Cytophagales</taxon>
        <taxon>Cytophagaceae</taxon>
        <taxon>Spirosoma</taxon>
    </lineage>
</organism>